<feature type="region of interest" description="Disordered" evidence="1">
    <location>
        <begin position="1"/>
        <end position="22"/>
    </location>
</feature>
<sequence>MLKGERNKLGNRGKVKGCGNHETLSHGFTRIQKVWPKFIN</sequence>
<evidence type="ECO:0000256" key="1">
    <source>
        <dbReference type="SAM" id="MobiDB-lite"/>
    </source>
</evidence>
<reference evidence="2" key="2">
    <citation type="submission" date="2020-06" db="EMBL/GenBank/DDBJ databases">
        <title>Helianthus annuus Genome sequencing and assembly Release 2.</title>
        <authorList>
            <person name="Gouzy J."/>
            <person name="Langlade N."/>
            <person name="Munos S."/>
        </authorList>
    </citation>
    <scope>NUCLEOTIDE SEQUENCE</scope>
    <source>
        <tissue evidence="2">Leaves</tissue>
    </source>
</reference>
<organism evidence="2 3">
    <name type="scientific">Helianthus annuus</name>
    <name type="common">Common sunflower</name>
    <dbReference type="NCBI Taxonomy" id="4232"/>
    <lineage>
        <taxon>Eukaryota</taxon>
        <taxon>Viridiplantae</taxon>
        <taxon>Streptophyta</taxon>
        <taxon>Embryophyta</taxon>
        <taxon>Tracheophyta</taxon>
        <taxon>Spermatophyta</taxon>
        <taxon>Magnoliopsida</taxon>
        <taxon>eudicotyledons</taxon>
        <taxon>Gunneridae</taxon>
        <taxon>Pentapetalae</taxon>
        <taxon>asterids</taxon>
        <taxon>campanulids</taxon>
        <taxon>Asterales</taxon>
        <taxon>Asteraceae</taxon>
        <taxon>Asteroideae</taxon>
        <taxon>Heliantheae alliance</taxon>
        <taxon>Heliantheae</taxon>
        <taxon>Helianthus</taxon>
    </lineage>
</organism>
<proteinExistence type="predicted"/>
<evidence type="ECO:0000313" key="2">
    <source>
        <dbReference type="EMBL" id="KAF5817519.1"/>
    </source>
</evidence>
<dbReference type="EMBL" id="MNCJ02000317">
    <property type="protein sequence ID" value="KAF5817519.1"/>
    <property type="molecule type" value="Genomic_DNA"/>
</dbReference>
<dbReference type="Gramene" id="mRNA:HanXRQr2_Chr02g0053971">
    <property type="protein sequence ID" value="mRNA:HanXRQr2_Chr02g0053971"/>
    <property type="gene ID" value="HanXRQr2_Chr02g0053971"/>
</dbReference>
<accession>A0A9K3NYT3</accession>
<keyword evidence="3" id="KW-1185">Reference proteome</keyword>
<comment type="caution">
    <text evidence="2">The sequence shown here is derived from an EMBL/GenBank/DDBJ whole genome shotgun (WGS) entry which is preliminary data.</text>
</comment>
<name>A0A9K3NYT3_HELAN</name>
<reference evidence="2" key="1">
    <citation type="journal article" date="2017" name="Nature">
        <title>The sunflower genome provides insights into oil metabolism, flowering and Asterid evolution.</title>
        <authorList>
            <person name="Badouin H."/>
            <person name="Gouzy J."/>
            <person name="Grassa C.J."/>
            <person name="Murat F."/>
            <person name="Staton S.E."/>
            <person name="Cottret L."/>
            <person name="Lelandais-Briere C."/>
            <person name="Owens G.L."/>
            <person name="Carrere S."/>
            <person name="Mayjonade B."/>
            <person name="Legrand L."/>
            <person name="Gill N."/>
            <person name="Kane N.C."/>
            <person name="Bowers J.E."/>
            <person name="Hubner S."/>
            <person name="Bellec A."/>
            <person name="Berard A."/>
            <person name="Berges H."/>
            <person name="Blanchet N."/>
            <person name="Boniface M.C."/>
            <person name="Brunel D."/>
            <person name="Catrice O."/>
            <person name="Chaidir N."/>
            <person name="Claudel C."/>
            <person name="Donnadieu C."/>
            <person name="Faraut T."/>
            <person name="Fievet G."/>
            <person name="Helmstetter N."/>
            <person name="King M."/>
            <person name="Knapp S.J."/>
            <person name="Lai Z."/>
            <person name="Le Paslier M.C."/>
            <person name="Lippi Y."/>
            <person name="Lorenzon L."/>
            <person name="Mandel J.R."/>
            <person name="Marage G."/>
            <person name="Marchand G."/>
            <person name="Marquand E."/>
            <person name="Bret-Mestries E."/>
            <person name="Morien E."/>
            <person name="Nambeesan S."/>
            <person name="Nguyen T."/>
            <person name="Pegot-Espagnet P."/>
            <person name="Pouilly N."/>
            <person name="Raftis F."/>
            <person name="Sallet E."/>
            <person name="Schiex T."/>
            <person name="Thomas J."/>
            <person name="Vandecasteele C."/>
            <person name="Vares D."/>
            <person name="Vear F."/>
            <person name="Vautrin S."/>
            <person name="Crespi M."/>
            <person name="Mangin B."/>
            <person name="Burke J.M."/>
            <person name="Salse J."/>
            <person name="Munos S."/>
            <person name="Vincourt P."/>
            <person name="Rieseberg L.H."/>
            <person name="Langlade N.B."/>
        </authorList>
    </citation>
    <scope>NUCLEOTIDE SEQUENCE</scope>
    <source>
        <tissue evidence="2">Leaves</tissue>
    </source>
</reference>
<gene>
    <name evidence="2" type="ORF">HanXRQr2_Chr02g0053971</name>
</gene>
<dbReference type="AlphaFoldDB" id="A0A9K3NYT3"/>
<evidence type="ECO:0000313" key="3">
    <source>
        <dbReference type="Proteomes" id="UP000215914"/>
    </source>
</evidence>
<protein>
    <submittedName>
        <fullName evidence="2">Uncharacterized protein</fullName>
    </submittedName>
</protein>
<dbReference type="Proteomes" id="UP000215914">
    <property type="component" value="Unassembled WGS sequence"/>
</dbReference>